<dbReference type="OrthoDB" id="10633995at2759"/>
<accession>A0A0V1GVB8</accession>
<protein>
    <submittedName>
        <fullName evidence="1">Uncharacterized protein</fullName>
    </submittedName>
</protein>
<dbReference type="AlphaFoldDB" id="A0A0V1GVB8"/>
<proteinExistence type="predicted"/>
<evidence type="ECO:0000313" key="2">
    <source>
        <dbReference type="Proteomes" id="UP000055024"/>
    </source>
</evidence>
<organism evidence="1 2">
    <name type="scientific">Trichinella zimbabwensis</name>
    <dbReference type="NCBI Taxonomy" id="268475"/>
    <lineage>
        <taxon>Eukaryota</taxon>
        <taxon>Metazoa</taxon>
        <taxon>Ecdysozoa</taxon>
        <taxon>Nematoda</taxon>
        <taxon>Enoplea</taxon>
        <taxon>Dorylaimia</taxon>
        <taxon>Trichinellida</taxon>
        <taxon>Trichinellidae</taxon>
        <taxon>Trichinella</taxon>
    </lineage>
</organism>
<comment type="caution">
    <text evidence="1">The sequence shown here is derived from an EMBL/GenBank/DDBJ whole genome shotgun (WGS) entry which is preliminary data.</text>
</comment>
<keyword evidence="2" id="KW-1185">Reference proteome</keyword>
<sequence>MKGVLPDYIRRQQRCCCCCSRLFRTVAWFTVTDLMYTNDTVILRRQEHLAESNCRAMTSCRMDNANYLNCHNQVQVDCIINTWSSRFERLRSIFGCTFPLWIRVVLSTTYYYYFNYRQAIRTTAHTQKEYTDDNTKANYQRHNNCFQKNIFLLSIIDTQVLYLVGICNKANGFSTVLESSLVGFQPGDVFVANLENPRRE</sequence>
<reference evidence="1 2" key="1">
    <citation type="submission" date="2015-01" db="EMBL/GenBank/DDBJ databases">
        <title>Evolution of Trichinella species and genotypes.</title>
        <authorList>
            <person name="Korhonen P.K."/>
            <person name="Edoardo P."/>
            <person name="Giuseppe L.R."/>
            <person name="Gasser R.B."/>
        </authorList>
    </citation>
    <scope>NUCLEOTIDE SEQUENCE [LARGE SCALE GENOMIC DNA]</scope>
    <source>
        <strain evidence="1">ISS1029</strain>
    </source>
</reference>
<name>A0A0V1GVB8_9BILA</name>
<dbReference type="EMBL" id="JYDP01000242">
    <property type="protein sequence ID" value="KRZ02137.1"/>
    <property type="molecule type" value="Genomic_DNA"/>
</dbReference>
<evidence type="ECO:0000313" key="1">
    <source>
        <dbReference type="EMBL" id="KRZ02137.1"/>
    </source>
</evidence>
<dbReference type="Proteomes" id="UP000055024">
    <property type="component" value="Unassembled WGS sequence"/>
</dbReference>
<gene>
    <name evidence="1" type="ORF">T11_6526</name>
</gene>